<organism evidence="1 2">
    <name type="scientific">Romboutsia hominis</name>
    <dbReference type="NCBI Taxonomy" id="1507512"/>
    <lineage>
        <taxon>Bacteria</taxon>
        <taxon>Bacillati</taxon>
        <taxon>Bacillota</taxon>
        <taxon>Clostridia</taxon>
        <taxon>Peptostreptococcales</taxon>
        <taxon>Peptostreptococcaceae</taxon>
        <taxon>Romboutsia</taxon>
    </lineage>
</organism>
<accession>A0A2P2BRR6</accession>
<sequence length="285" mass="33648">MVTFDINGAVVEFDEKMDNYNKIRRLFKLYAIEVSESFYNEGIKHIQNINNLQGYCKNDGFKHIEEGLKKAIETIISFDVITIDIDVFKKSYCEKYLNYERMCNNLFKGKGKRNNFKNNEAKSTLESLSHHLYNDCFNIHMAVVDALVENKVDNIGFFIDEESKQKSNALFNNYKDGFITRLDEAQIVKQIIHLNPYREEVYKFLIKEDGDFNKEIERLTIYLGYDISDYKDYLMDNYVKKLLKEHSYNLEIDKEKIEKYAKYVGCTNSSIYTARIDAIYTFENA</sequence>
<gene>
    <name evidence="1" type="ORF">FRIFI_1525</name>
</gene>
<protein>
    <submittedName>
        <fullName evidence="1">Kae1-associated kinase Bud32</fullName>
    </submittedName>
</protein>
<evidence type="ECO:0000313" key="1">
    <source>
        <dbReference type="EMBL" id="CEI73059.1"/>
    </source>
</evidence>
<dbReference type="RefSeq" id="WP_166505505.1">
    <property type="nucleotide sequence ID" value="NZ_LN650648.1"/>
</dbReference>
<dbReference type="AlphaFoldDB" id="A0A2P2BRR6"/>
<keyword evidence="1" id="KW-0808">Transferase</keyword>
<evidence type="ECO:0000313" key="2">
    <source>
        <dbReference type="Proteomes" id="UP000245695"/>
    </source>
</evidence>
<keyword evidence="1" id="KW-0418">Kinase</keyword>
<proteinExistence type="predicted"/>
<dbReference type="Proteomes" id="UP000245695">
    <property type="component" value="Chromosome 1"/>
</dbReference>
<dbReference type="EMBL" id="LN650648">
    <property type="protein sequence ID" value="CEI73059.1"/>
    <property type="molecule type" value="Genomic_DNA"/>
</dbReference>
<dbReference type="GO" id="GO:0016301">
    <property type="term" value="F:kinase activity"/>
    <property type="evidence" value="ECO:0007669"/>
    <property type="project" value="UniProtKB-KW"/>
</dbReference>
<dbReference type="KEGG" id="rhom:FRIFI_1525"/>
<keyword evidence="2" id="KW-1185">Reference proteome</keyword>
<name>A0A2P2BRR6_9FIRM</name>
<reference evidence="1 2" key="1">
    <citation type="submission" date="2014-09" db="EMBL/GenBank/DDBJ databases">
        <authorList>
            <person name="Hornung B.V."/>
        </authorList>
    </citation>
    <scope>NUCLEOTIDE SEQUENCE [LARGE SCALE GENOMIC DNA]</scope>
    <source>
        <strain evidence="1 2">FRIFI</strain>
    </source>
</reference>